<feature type="DNA-binding region" description="H-T-H motif" evidence="5">
    <location>
        <begin position="33"/>
        <end position="52"/>
    </location>
</feature>
<dbReference type="PRINTS" id="PR00455">
    <property type="entry name" value="HTHTETR"/>
</dbReference>
<feature type="domain" description="HTH tetR-type" evidence="6">
    <location>
        <begin position="10"/>
        <end position="70"/>
    </location>
</feature>
<evidence type="ECO:0000313" key="8">
    <source>
        <dbReference type="Proteomes" id="UP001148313"/>
    </source>
</evidence>
<keyword evidence="8" id="KW-1185">Reference proteome</keyword>
<name>A0ABT4VJ90_9HYPH</name>
<dbReference type="InterPro" id="IPR023772">
    <property type="entry name" value="DNA-bd_HTH_TetR-type_CS"/>
</dbReference>
<keyword evidence="1" id="KW-0678">Repressor</keyword>
<dbReference type="Proteomes" id="UP001148313">
    <property type="component" value="Unassembled WGS sequence"/>
</dbReference>
<evidence type="ECO:0000256" key="2">
    <source>
        <dbReference type="ARBA" id="ARBA00023015"/>
    </source>
</evidence>
<dbReference type="InterPro" id="IPR001647">
    <property type="entry name" value="HTH_TetR"/>
</dbReference>
<evidence type="ECO:0000259" key="6">
    <source>
        <dbReference type="PROSITE" id="PS50977"/>
    </source>
</evidence>
<dbReference type="InterPro" id="IPR041490">
    <property type="entry name" value="KstR2_TetR_C"/>
</dbReference>
<evidence type="ECO:0000256" key="3">
    <source>
        <dbReference type="ARBA" id="ARBA00023125"/>
    </source>
</evidence>
<dbReference type="Gene3D" id="1.10.357.10">
    <property type="entry name" value="Tetracycline Repressor, domain 2"/>
    <property type="match status" value="1"/>
</dbReference>
<dbReference type="InterPro" id="IPR036271">
    <property type="entry name" value="Tet_transcr_reg_TetR-rel_C_sf"/>
</dbReference>
<dbReference type="InterPro" id="IPR009057">
    <property type="entry name" value="Homeodomain-like_sf"/>
</dbReference>
<dbReference type="PANTHER" id="PTHR30055">
    <property type="entry name" value="HTH-TYPE TRANSCRIPTIONAL REGULATOR RUTR"/>
    <property type="match status" value="1"/>
</dbReference>
<dbReference type="EMBL" id="JAPJZH010000002">
    <property type="protein sequence ID" value="MDA4844720.1"/>
    <property type="molecule type" value="Genomic_DNA"/>
</dbReference>
<dbReference type="SUPFAM" id="SSF48498">
    <property type="entry name" value="Tetracyclin repressor-like, C-terminal domain"/>
    <property type="match status" value="1"/>
</dbReference>
<dbReference type="PANTHER" id="PTHR30055:SF175">
    <property type="entry name" value="HTH-TYPE TRANSCRIPTIONAL REPRESSOR KSTR2"/>
    <property type="match status" value="1"/>
</dbReference>
<keyword evidence="2" id="KW-0805">Transcription regulation</keyword>
<dbReference type="SUPFAM" id="SSF46689">
    <property type="entry name" value="Homeodomain-like"/>
    <property type="match status" value="1"/>
</dbReference>
<dbReference type="PROSITE" id="PS01081">
    <property type="entry name" value="HTH_TETR_1"/>
    <property type="match status" value="1"/>
</dbReference>
<evidence type="ECO:0000313" key="7">
    <source>
        <dbReference type="EMBL" id="MDA4844720.1"/>
    </source>
</evidence>
<dbReference type="PROSITE" id="PS50977">
    <property type="entry name" value="HTH_TETR_2"/>
    <property type="match status" value="1"/>
</dbReference>
<dbReference type="RefSeq" id="WP_271088248.1">
    <property type="nucleotide sequence ID" value="NZ_JAPJZH010000002.1"/>
</dbReference>
<reference evidence="7" key="1">
    <citation type="submission" date="2022-11" db="EMBL/GenBank/DDBJ databases">
        <title>Hoeflea poritis sp. nov., isolated from scleractinian coral Porites lutea.</title>
        <authorList>
            <person name="Zhang G."/>
            <person name="Wei Q."/>
            <person name="Cai L."/>
        </authorList>
    </citation>
    <scope>NUCLEOTIDE SEQUENCE</scope>
    <source>
        <strain evidence="7">E7-10</strain>
    </source>
</reference>
<dbReference type="InterPro" id="IPR050109">
    <property type="entry name" value="HTH-type_TetR-like_transc_reg"/>
</dbReference>
<evidence type="ECO:0000256" key="5">
    <source>
        <dbReference type="PROSITE-ProRule" id="PRU00335"/>
    </source>
</evidence>
<evidence type="ECO:0000256" key="4">
    <source>
        <dbReference type="ARBA" id="ARBA00023163"/>
    </source>
</evidence>
<organism evidence="7 8">
    <name type="scientific">Hoeflea poritis</name>
    <dbReference type="NCBI Taxonomy" id="2993659"/>
    <lineage>
        <taxon>Bacteria</taxon>
        <taxon>Pseudomonadati</taxon>
        <taxon>Pseudomonadota</taxon>
        <taxon>Alphaproteobacteria</taxon>
        <taxon>Hyphomicrobiales</taxon>
        <taxon>Rhizobiaceae</taxon>
        <taxon>Hoeflea</taxon>
    </lineage>
</organism>
<keyword evidence="4" id="KW-0804">Transcription</keyword>
<dbReference type="Pfam" id="PF00440">
    <property type="entry name" value="TetR_N"/>
    <property type="match status" value="1"/>
</dbReference>
<gene>
    <name evidence="7" type="ORF">OOZ53_05125</name>
</gene>
<accession>A0ABT4VJ90</accession>
<evidence type="ECO:0000256" key="1">
    <source>
        <dbReference type="ARBA" id="ARBA00022491"/>
    </source>
</evidence>
<sequence length="199" mass="22639">MARKVGSIGAETADKVRLAALSLFARYGYAAVSMRQIGREIGLQAGAIYNHFPTKQHLLRGLMVEHMERLLNAWDAERDDSLPPREALVAFVRFHIRYHVKCGDEVFISYMELRNLEEENFSEIEELRRRYEQSLGRILEAGAREKVFTVSDPRVATMAVIAMLTGVTSWYRPDGRLSLEKIEELYVGMISGAVGMKEN</sequence>
<keyword evidence="3 5" id="KW-0238">DNA-binding</keyword>
<comment type="caution">
    <text evidence="7">The sequence shown here is derived from an EMBL/GenBank/DDBJ whole genome shotgun (WGS) entry which is preliminary data.</text>
</comment>
<protein>
    <submittedName>
        <fullName evidence="7">TetR/AcrR family transcriptional regulator</fullName>
    </submittedName>
</protein>
<dbReference type="Pfam" id="PF17932">
    <property type="entry name" value="TetR_C_24"/>
    <property type="match status" value="1"/>
</dbReference>
<proteinExistence type="predicted"/>